<dbReference type="FunCoup" id="A0A6L2PKD7">
    <property type="interactions" value="821"/>
</dbReference>
<dbReference type="InParanoid" id="A0A6L2PKD7"/>
<feature type="compositionally biased region" description="Low complexity" evidence="1">
    <location>
        <begin position="28"/>
        <end position="52"/>
    </location>
</feature>
<keyword evidence="5" id="KW-1185">Reference proteome</keyword>
<dbReference type="GO" id="GO:0003723">
    <property type="term" value="F:RNA binding"/>
    <property type="evidence" value="ECO:0007669"/>
    <property type="project" value="TreeGrafter"/>
</dbReference>
<dbReference type="PANTHER" id="PTHR21228:SF69">
    <property type="entry name" value="GH07286P"/>
    <property type="match status" value="1"/>
</dbReference>
<feature type="compositionally biased region" description="Basic and acidic residues" evidence="1">
    <location>
        <begin position="499"/>
        <end position="518"/>
    </location>
</feature>
<evidence type="ECO:0000313" key="5">
    <source>
        <dbReference type="Proteomes" id="UP000502823"/>
    </source>
</evidence>
<dbReference type="GO" id="GO:0035770">
    <property type="term" value="C:ribonucleoprotein granule"/>
    <property type="evidence" value="ECO:0007669"/>
    <property type="project" value="TreeGrafter"/>
</dbReference>
<feature type="region of interest" description="Disordered" evidence="1">
    <location>
        <begin position="495"/>
        <end position="521"/>
    </location>
</feature>
<evidence type="ECO:0000259" key="2">
    <source>
        <dbReference type="Pfam" id="PF06743"/>
    </source>
</evidence>
<dbReference type="Proteomes" id="UP000502823">
    <property type="component" value="Unassembled WGS sequence"/>
</dbReference>
<feature type="region of interest" description="Disordered" evidence="1">
    <location>
        <begin position="28"/>
        <end position="57"/>
    </location>
</feature>
<dbReference type="GO" id="GO:0044528">
    <property type="term" value="P:regulation of mitochondrial mRNA stability"/>
    <property type="evidence" value="ECO:0007669"/>
    <property type="project" value="InterPro"/>
</dbReference>
<dbReference type="AlphaFoldDB" id="A0A6L2PKD7"/>
<dbReference type="InterPro" id="IPR010622">
    <property type="entry name" value="FAST_Leu-rich"/>
</dbReference>
<name>A0A6L2PKD7_COPFO</name>
<proteinExistence type="predicted"/>
<reference evidence="5" key="1">
    <citation type="submission" date="2020-01" db="EMBL/GenBank/DDBJ databases">
        <title>Draft genome sequence of the Termite Coptotermes fromosanus.</title>
        <authorList>
            <person name="Itakura S."/>
            <person name="Yosikawa Y."/>
            <person name="Umezawa K."/>
        </authorList>
    </citation>
    <scope>NUCLEOTIDE SEQUENCE [LARGE SCALE GENOMIC DNA]</scope>
</reference>
<accession>A0A6L2PKD7</accession>
<dbReference type="OrthoDB" id="6501018at2759"/>
<dbReference type="Pfam" id="PF08368">
    <property type="entry name" value="FAST_2"/>
    <property type="match status" value="1"/>
</dbReference>
<dbReference type="Pfam" id="PF06743">
    <property type="entry name" value="FAST_1"/>
    <property type="match status" value="1"/>
</dbReference>
<feature type="domain" description="FAST kinase leucine-rich" evidence="2">
    <location>
        <begin position="324"/>
        <end position="391"/>
    </location>
</feature>
<dbReference type="EMBL" id="BLKM01000343">
    <property type="protein sequence ID" value="GFG31950.1"/>
    <property type="molecule type" value="Genomic_DNA"/>
</dbReference>
<dbReference type="PANTHER" id="PTHR21228">
    <property type="entry name" value="FAST LEU-RICH DOMAIN-CONTAINING"/>
    <property type="match status" value="1"/>
</dbReference>
<gene>
    <name evidence="4" type="ORF">Cfor_01861</name>
</gene>
<dbReference type="GO" id="GO:0000963">
    <property type="term" value="P:mitochondrial RNA processing"/>
    <property type="evidence" value="ECO:0007669"/>
    <property type="project" value="TreeGrafter"/>
</dbReference>
<evidence type="ECO:0000259" key="3">
    <source>
        <dbReference type="Pfam" id="PF08368"/>
    </source>
</evidence>
<evidence type="ECO:0000313" key="4">
    <source>
        <dbReference type="EMBL" id="GFG31950.1"/>
    </source>
</evidence>
<dbReference type="GO" id="GO:0005759">
    <property type="term" value="C:mitochondrial matrix"/>
    <property type="evidence" value="ECO:0007669"/>
    <property type="project" value="TreeGrafter"/>
</dbReference>
<sequence>MIRNVPWTGWRILFRIGSQVQASSSSASAAVGISPSPCSEPTESSPDDSTSTVITRPEKPTLDTSTLESKSKDVVKGRKSNIVAAAFASLKSVEETPMTRPLLLDETIAAAGSVESLLSLAEEPHVSRRHALRIVSQLADWTTSGRAKLADFEADNRFVKLCRLLGRGLPHGAQNFEKEAAGFGDLAVVLGVTGDDEAAKLVAGTSLNQMIRIMSSLAQKQRRSTPLLRSLAFNMVRQTEKLNIKNCADLLYAMAMLNFPDDMLLEKTCDNLCECIASNQKPAVIGSILTSLGLLRYKNTEVLDILAKWVADHVSVCRPHDLTALLLTLATVFHTPNNADHLFNVLLPHVTVQDMPNPLVWLDVVWSLVVLGRATLQHVASVLDPEFYVKLTVNTDKNQSANVASKLKLLNINAAAQLTIPGYKGPVLPSDSDVHSVPLVRSREKQLLVASILDSFSNLLPSATYLRSNINTGMGFLLDGECMLDSKCNPLPVTGEAAKPSKVDSQRRPTTPVDRKLAETSQVPGSQCTGRAVQKGIKIGILAWDYRDMCRGCPEPSGVAVLCMKLLEQAGYKVLSIPHTKYNPRDRLVHRVQYLNHHLKSLVSGS</sequence>
<dbReference type="InterPro" id="IPR013579">
    <property type="entry name" value="FAST_2"/>
</dbReference>
<dbReference type="InterPro" id="IPR050870">
    <property type="entry name" value="FAST_kinase"/>
</dbReference>
<organism evidence="4 5">
    <name type="scientific">Coptotermes formosanus</name>
    <name type="common">Formosan subterranean termite</name>
    <dbReference type="NCBI Taxonomy" id="36987"/>
    <lineage>
        <taxon>Eukaryota</taxon>
        <taxon>Metazoa</taxon>
        <taxon>Ecdysozoa</taxon>
        <taxon>Arthropoda</taxon>
        <taxon>Hexapoda</taxon>
        <taxon>Insecta</taxon>
        <taxon>Pterygota</taxon>
        <taxon>Neoptera</taxon>
        <taxon>Polyneoptera</taxon>
        <taxon>Dictyoptera</taxon>
        <taxon>Blattodea</taxon>
        <taxon>Blattoidea</taxon>
        <taxon>Termitoidae</taxon>
        <taxon>Rhinotermitidae</taxon>
        <taxon>Coptotermes</taxon>
    </lineage>
</organism>
<evidence type="ECO:0000256" key="1">
    <source>
        <dbReference type="SAM" id="MobiDB-lite"/>
    </source>
</evidence>
<evidence type="ECO:0008006" key="6">
    <source>
        <dbReference type="Google" id="ProtNLM"/>
    </source>
</evidence>
<feature type="domain" description="FAST kinase-like protein subdomain 2" evidence="3">
    <location>
        <begin position="406"/>
        <end position="492"/>
    </location>
</feature>
<comment type="caution">
    <text evidence="4">The sequence shown here is derived from an EMBL/GenBank/DDBJ whole genome shotgun (WGS) entry which is preliminary data.</text>
</comment>
<protein>
    <recommendedName>
        <fullName evidence="6">RAP domain-containing protein</fullName>
    </recommendedName>
</protein>